<gene>
    <name evidence="2" type="ORF">BUZ51_10025</name>
    <name evidence="3" type="ORF">FOB69_03935</name>
    <name evidence="1" type="ORF">J7T32_005395</name>
</gene>
<dbReference type="NCBIfam" id="NF040843">
    <property type="entry name" value="SE2200_fam"/>
    <property type="match status" value="1"/>
</dbReference>
<evidence type="ECO:0000313" key="6">
    <source>
        <dbReference type="Proteomes" id="UP000665944"/>
    </source>
</evidence>
<dbReference type="Proteomes" id="UP000665944">
    <property type="component" value="Unassembled WGS sequence"/>
</dbReference>
<reference evidence="2 4" key="1">
    <citation type="journal article" date="2016" name="Front. Microbiol.">
        <title>Comprehensive Phylogenetic Analysis of Bovine Non-aureus Staphylococci Species Based on Whole-Genome Sequencing.</title>
        <authorList>
            <person name="Naushad S."/>
            <person name="Barkema H.W."/>
            <person name="Luby C."/>
            <person name="Condas L.A."/>
            <person name="Nobrega D.B."/>
            <person name="Carson D.A."/>
            <person name="De Buck J."/>
        </authorList>
    </citation>
    <scope>NUCLEOTIDE SEQUENCE [LARGE SCALE GENOMIC DNA]</scope>
    <source>
        <strain evidence="2 4">SNUC 5336</strain>
    </source>
</reference>
<dbReference type="Proteomes" id="UP000509636">
    <property type="component" value="Chromosome"/>
</dbReference>
<proteinExistence type="predicted"/>
<evidence type="ECO:0000313" key="3">
    <source>
        <dbReference type="EMBL" id="QKQ28728.1"/>
    </source>
</evidence>
<dbReference type="EMBL" id="JAGHKT020000005">
    <property type="protein sequence ID" value="MCM5672203.1"/>
    <property type="molecule type" value="Genomic_DNA"/>
</dbReference>
<dbReference type="RefSeq" id="WP_017175470.1">
    <property type="nucleotide sequence ID" value="NZ_CABMJU010000020.1"/>
</dbReference>
<dbReference type="EMBL" id="PZHX01000022">
    <property type="protein sequence ID" value="PTK29744.1"/>
    <property type="molecule type" value="Genomic_DNA"/>
</dbReference>
<keyword evidence="6" id="KW-1185">Reference proteome</keyword>
<evidence type="ECO:0000313" key="5">
    <source>
        <dbReference type="Proteomes" id="UP000509636"/>
    </source>
</evidence>
<sequence>MKKLLVTTIIGFVGYIAFKKYQNKVNEMPNIEY</sequence>
<evidence type="ECO:0000313" key="2">
    <source>
        <dbReference type="EMBL" id="PTK29744.1"/>
    </source>
</evidence>
<evidence type="ECO:0000313" key="1">
    <source>
        <dbReference type="EMBL" id="MCM5672203.1"/>
    </source>
</evidence>
<dbReference type="Proteomes" id="UP000241540">
    <property type="component" value="Unassembled WGS sequence"/>
</dbReference>
<accession>A0A2A1M9I2</accession>
<dbReference type="AlphaFoldDB" id="A0A2A1M9I2"/>
<dbReference type="EMBL" id="CP054550">
    <property type="protein sequence ID" value="QKQ28728.1"/>
    <property type="molecule type" value="Genomic_DNA"/>
</dbReference>
<dbReference type="GeneID" id="58106326"/>
<evidence type="ECO:0000313" key="4">
    <source>
        <dbReference type="Proteomes" id="UP000241540"/>
    </source>
</evidence>
<reference evidence="3 5" key="3">
    <citation type="submission" date="2019-09" db="EMBL/GenBank/DDBJ databases">
        <title>FDA dAtabase for Regulatory Grade micrObial Sequences (FDA-ARGOS): Supporting development and validation of Infectious Disease Dx tests.</title>
        <authorList>
            <person name="Sciortino C."/>
            <person name="Tallon L."/>
            <person name="Sadzewicz L."/>
            <person name="Vavikolanu K."/>
            <person name="Mehta A."/>
            <person name="Aluvathingal J."/>
            <person name="Nadendla S."/>
            <person name="Nandy P."/>
            <person name="Geyer C."/>
            <person name="Yan Y."/>
            <person name="Sichtig H."/>
        </authorList>
    </citation>
    <scope>NUCLEOTIDE SEQUENCE [LARGE SCALE GENOMIC DNA]</scope>
    <source>
        <strain evidence="3 5">FDAARGOS_661</strain>
    </source>
</reference>
<name>A0A2A1M9I2_STAHO</name>
<reference evidence="1 6" key="4">
    <citation type="submission" date="2022-06" db="EMBL/GenBank/DDBJ databases">
        <title>Staphylococcus hominis ShoR14 genome sequence.</title>
        <authorList>
            <person name="Yeo C.C."/>
            <person name="Chew C.H."/>
            <person name="Che Hamzah A.M."/>
            <person name="Al-Trad E.I."/>
        </authorList>
    </citation>
    <scope>NUCLEOTIDE SEQUENCE [LARGE SCALE GENOMIC DNA]</scope>
    <source>
        <strain evidence="1 6">ShoR14</strain>
    </source>
</reference>
<reference evidence="2" key="2">
    <citation type="submission" date="2018-03" db="EMBL/GenBank/DDBJ databases">
        <authorList>
            <person name="Naushad S."/>
        </authorList>
    </citation>
    <scope>NUCLEOTIDE SEQUENCE</scope>
    <source>
        <strain evidence="2">SNUC 5336</strain>
    </source>
</reference>
<organism evidence="1 6">
    <name type="scientific">Staphylococcus hominis</name>
    <dbReference type="NCBI Taxonomy" id="1290"/>
    <lineage>
        <taxon>Bacteria</taxon>
        <taxon>Bacillati</taxon>
        <taxon>Bacillota</taxon>
        <taxon>Bacilli</taxon>
        <taxon>Bacillales</taxon>
        <taxon>Staphylococcaceae</taxon>
        <taxon>Staphylococcus</taxon>
    </lineage>
</organism>
<protein>
    <submittedName>
        <fullName evidence="2">DUF2648 domain-containing protein</fullName>
    </submittedName>
    <submittedName>
        <fullName evidence="1">SE2200 family small protein</fullName>
    </submittedName>
</protein>